<dbReference type="GO" id="GO:0046872">
    <property type="term" value="F:metal ion binding"/>
    <property type="evidence" value="ECO:0007669"/>
    <property type="project" value="UniProtKB-KW"/>
</dbReference>
<dbReference type="InterPro" id="IPR023198">
    <property type="entry name" value="PGP-like_dom2"/>
</dbReference>
<dbReference type="CDD" id="cd07505">
    <property type="entry name" value="HAD_BPGM-like"/>
    <property type="match status" value="1"/>
</dbReference>
<dbReference type="SUPFAM" id="SSF56784">
    <property type="entry name" value="HAD-like"/>
    <property type="match status" value="1"/>
</dbReference>
<dbReference type="EC" id="3.1.3.-" evidence="6"/>
<gene>
    <name evidence="6" type="ORF">TRP8649_02374</name>
</gene>
<dbReference type="PANTHER" id="PTHR46193">
    <property type="entry name" value="6-PHOSPHOGLUCONATE PHOSPHATASE"/>
    <property type="match status" value="1"/>
</dbReference>
<dbReference type="SFLD" id="SFLDS00003">
    <property type="entry name" value="Haloacid_Dehalogenase"/>
    <property type="match status" value="1"/>
</dbReference>
<keyword evidence="3" id="KW-0479">Metal-binding</keyword>
<keyword evidence="6" id="KW-0378">Hydrolase</keyword>
<dbReference type="RefSeq" id="WP_099245477.1">
    <property type="nucleotide sequence ID" value="NZ_FXXP01000002.1"/>
</dbReference>
<dbReference type="Gene3D" id="1.10.150.240">
    <property type="entry name" value="Putative phosphatase, domain 2"/>
    <property type="match status" value="1"/>
</dbReference>
<dbReference type="InterPro" id="IPR036412">
    <property type="entry name" value="HAD-like_sf"/>
</dbReference>
<dbReference type="Gene3D" id="3.40.50.1000">
    <property type="entry name" value="HAD superfamily/HAD-like"/>
    <property type="match status" value="1"/>
</dbReference>
<dbReference type="AlphaFoldDB" id="A0A238JC62"/>
<dbReference type="InterPro" id="IPR023214">
    <property type="entry name" value="HAD_sf"/>
</dbReference>
<evidence type="ECO:0000256" key="1">
    <source>
        <dbReference type="ARBA" id="ARBA00001946"/>
    </source>
</evidence>
<protein>
    <submittedName>
        <fullName evidence="6">Phosphorylated carbohydrates phosphatase</fullName>
        <ecNumber evidence="6">3.1.3.-</ecNumber>
    </submittedName>
</protein>
<keyword evidence="5" id="KW-0119">Carbohydrate metabolism</keyword>
<keyword evidence="7" id="KW-1185">Reference proteome</keyword>
<accession>A0A238JC62</accession>
<dbReference type="Pfam" id="PF13419">
    <property type="entry name" value="HAD_2"/>
    <property type="match status" value="1"/>
</dbReference>
<dbReference type="NCBIfam" id="TIGR01509">
    <property type="entry name" value="HAD-SF-IA-v3"/>
    <property type="match status" value="1"/>
</dbReference>
<organism evidence="6 7">
    <name type="scientific">Pelagimonas phthalicica</name>
    <dbReference type="NCBI Taxonomy" id="1037362"/>
    <lineage>
        <taxon>Bacteria</taxon>
        <taxon>Pseudomonadati</taxon>
        <taxon>Pseudomonadota</taxon>
        <taxon>Alphaproteobacteria</taxon>
        <taxon>Rhodobacterales</taxon>
        <taxon>Roseobacteraceae</taxon>
        <taxon>Pelagimonas</taxon>
    </lineage>
</organism>
<dbReference type="SFLD" id="SFLDG01129">
    <property type="entry name" value="C1.5:_HAD__Beta-PGM__Phosphata"/>
    <property type="match status" value="1"/>
</dbReference>
<evidence type="ECO:0000256" key="4">
    <source>
        <dbReference type="ARBA" id="ARBA00022842"/>
    </source>
</evidence>
<evidence type="ECO:0000256" key="2">
    <source>
        <dbReference type="ARBA" id="ARBA00006171"/>
    </source>
</evidence>
<proteinExistence type="inferred from homology"/>
<keyword evidence="4" id="KW-0460">Magnesium</keyword>
<evidence type="ECO:0000313" key="7">
    <source>
        <dbReference type="Proteomes" id="UP000225972"/>
    </source>
</evidence>
<evidence type="ECO:0000313" key="6">
    <source>
        <dbReference type="EMBL" id="SMX28258.1"/>
    </source>
</evidence>
<dbReference type="PRINTS" id="PR00413">
    <property type="entry name" value="HADHALOGNASE"/>
</dbReference>
<dbReference type="InterPro" id="IPR006439">
    <property type="entry name" value="HAD-SF_hydro_IA"/>
</dbReference>
<comment type="similarity">
    <text evidence="2">Belongs to the HAD-like hydrolase superfamily. CbbY/CbbZ/Gph/YieH family.</text>
</comment>
<dbReference type="Proteomes" id="UP000225972">
    <property type="component" value="Unassembled WGS sequence"/>
</dbReference>
<dbReference type="PANTHER" id="PTHR46193:SF18">
    <property type="entry name" value="HEXITOL PHOSPHATASE B"/>
    <property type="match status" value="1"/>
</dbReference>
<comment type="cofactor">
    <cofactor evidence="1">
        <name>Mg(2+)</name>
        <dbReference type="ChEBI" id="CHEBI:18420"/>
    </cofactor>
</comment>
<dbReference type="InterPro" id="IPR051600">
    <property type="entry name" value="Beta-PGM-like"/>
</dbReference>
<dbReference type="OrthoDB" id="9782449at2"/>
<dbReference type="InterPro" id="IPR041492">
    <property type="entry name" value="HAD_2"/>
</dbReference>
<evidence type="ECO:0000256" key="5">
    <source>
        <dbReference type="ARBA" id="ARBA00023277"/>
    </source>
</evidence>
<dbReference type="SFLD" id="SFLDG01135">
    <property type="entry name" value="C1.5.6:_HAD__Beta-PGM__Phospha"/>
    <property type="match status" value="1"/>
</dbReference>
<dbReference type="GO" id="GO:0016787">
    <property type="term" value="F:hydrolase activity"/>
    <property type="evidence" value="ECO:0007669"/>
    <property type="project" value="UniProtKB-KW"/>
</dbReference>
<dbReference type="EMBL" id="FXXP01000002">
    <property type="protein sequence ID" value="SMX28258.1"/>
    <property type="molecule type" value="Genomic_DNA"/>
</dbReference>
<reference evidence="7" key="1">
    <citation type="submission" date="2017-05" db="EMBL/GenBank/DDBJ databases">
        <authorList>
            <person name="Rodrigo-Torres L."/>
            <person name="Arahal R. D."/>
            <person name="Lucena T."/>
        </authorList>
    </citation>
    <scope>NUCLEOTIDE SEQUENCE [LARGE SCALE GENOMIC DNA]</scope>
    <source>
        <strain evidence="7">CECT 8649</strain>
    </source>
</reference>
<sequence>MSRPALLFDLDGTMLDTDAIHMAVFADMMAPRGLDVTHEFYMRHVHGRLNTDIFAEFLPDEPDPQGLSDAKEAEFRNRLPRPYPAMPGVVDLVARAQRNNWGLAVVTNAMRLNAEAMLEAIGLSTAFDVIVIGEECPKGKPDPAPYTIAMQQLGVNPDRCIAFEDSPSGMRAAAASGAYPVGIRSSLSDTDLRAAGAQDSLEHFNDPALAHILQRFDREALT</sequence>
<name>A0A238JC62_9RHOB</name>
<evidence type="ECO:0000256" key="3">
    <source>
        <dbReference type="ARBA" id="ARBA00022723"/>
    </source>
</evidence>